<reference evidence="1" key="1">
    <citation type="submission" date="2015-09" db="EMBL/GenBank/DDBJ databases">
        <title>De novo assembly of Pectinophora gossypiella (Pink Bollworm) gut transcriptome.</title>
        <authorList>
            <person name="Tassone E.E."/>
        </authorList>
    </citation>
    <scope>NUCLEOTIDE SEQUENCE</scope>
</reference>
<accession>A0A1E1WER7</accession>
<dbReference type="AlphaFoldDB" id="A0A1E1WER7"/>
<protein>
    <submittedName>
        <fullName evidence="1">Uncharacterized protein</fullName>
    </submittedName>
</protein>
<feature type="non-terminal residue" evidence="1">
    <location>
        <position position="1"/>
    </location>
</feature>
<organism evidence="1">
    <name type="scientific">Pectinophora gossypiella</name>
    <name type="common">Cotton pink bollworm</name>
    <name type="synonym">Depressaria gossypiella</name>
    <dbReference type="NCBI Taxonomy" id="13191"/>
    <lineage>
        <taxon>Eukaryota</taxon>
        <taxon>Metazoa</taxon>
        <taxon>Ecdysozoa</taxon>
        <taxon>Arthropoda</taxon>
        <taxon>Hexapoda</taxon>
        <taxon>Insecta</taxon>
        <taxon>Pterygota</taxon>
        <taxon>Neoptera</taxon>
        <taxon>Endopterygota</taxon>
        <taxon>Lepidoptera</taxon>
        <taxon>Glossata</taxon>
        <taxon>Ditrysia</taxon>
        <taxon>Gelechioidea</taxon>
        <taxon>Gelechiidae</taxon>
        <taxon>Apatetrinae</taxon>
        <taxon>Pectinophora</taxon>
    </lineage>
</organism>
<evidence type="ECO:0000313" key="1">
    <source>
        <dbReference type="EMBL" id="JAT85449.1"/>
    </source>
</evidence>
<dbReference type="EMBL" id="GDQN01005605">
    <property type="protein sequence ID" value="JAT85449.1"/>
    <property type="molecule type" value="Transcribed_RNA"/>
</dbReference>
<feature type="non-terminal residue" evidence="1">
    <location>
        <position position="218"/>
    </location>
</feature>
<name>A0A1E1WER7_PECGO</name>
<proteinExistence type="predicted"/>
<sequence length="218" mass="25213">LGFGVYGPGCSEPARFIDYGMYHSWVKTSIARIGRAAITRLGPSHLVMRRTASTIQRFGPCDVEEMTTEIYTDMTNVTVMPCFDFKNIKYNVTLYAHVEYSCVTFDVDYLVGGSNTPFLYLRRWCFGENRMCHELDVLQIDFYVEVYFAVSAIVRVAAYGRQPKFIDPKKAMERTNVWSRKRPVVTKSTKDLSFLGVNLNWYFKTPWPSYESTTTERD</sequence>
<dbReference type="OrthoDB" id="7491732at2759"/>
<gene>
    <name evidence="1" type="ORF">g.18366</name>
</gene>